<comment type="caution">
    <text evidence="1">The sequence shown here is derived from an EMBL/GenBank/DDBJ whole genome shotgun (WGS) entry which is preliminary data.</text>
</comment>
<sequence length="87" mass="9742">MLVQVPKASHTNAYTQRVACNSLSLARLPTLSMQWLMLVQLYDTSRKSPYAQCLTSVSHAKPYSQRFTCNSLLLVQVPNASHTNPYA</sequence>
<organism evidence="1 2">
    <name type="scientific">Austropuccinia psidii MF-1</name>
    <dbReference type="NCBI Taxonomy" id="1389203"/>
    <lineage>
        <taxon>Eukaryota</taxon>
        <taxon>Fungi</taxon>
        <taxon>Dikarya</taxon>
        <taxon>Basidiomycota</taxon>
        <taxon>Pucciniomycotina</taxon>
        <taxon>Pucciniomycetes</taxon>
        <taxon>Pucciniales</taxon>
        <taxon>Sphaerophragmiaceae</taxon>
        <taxon>Austropuccinia</taxon>
    </lineage>
</organism>
<dbReference type="EMBL" id="AVOT02011356">
    <property type="protein sequence ID" value="MBW0491971.1"/>
    <property type="molecule type" value="Genomic_DNA"/>
</dbReference>
<evidence type="ECO:0000313" key="1">
    <source>
        <dbReference type="EMBL" id="MBW0491971.1"/>
    </source>
</evidence>
<evidence type="ECO:0000313" key="2">
    <source>
        <dbReference type="Proteomes" id="UP000765509"/>
    </source>
</evidence>
<proteinExistence type="predicted"/>
<dbReference type="AlphaFoldDB" id="A0A9Q3CVC4"/>
<accession>A0A9Q3CVC4</accession>
<keyword evidence="2" id="KW-1185">Reference proteome</keyword>
<gene>
    <name evidence="1" type="ORF">O181_031686</name>
</gene>
<name>A0A9Q3CVC4_9BASI</name>
<dbReference type="Proteomes" id="UP000765509">
    <property type="component" value="Unassembled WGS sequence"/>
</dbReference>
<reference evidence="1" key="1">
    <citation type="submission" date="2021-03" db="EMBL/GenBank/DDBJ databases">
        <title>Draft genome sequence of rust myrtle Austropuccinia psidii MF-1, a brazilian biotype.</title>
        <authorList>
            <person name="Quecine M.C."/>
            <person name="Pachon D.M.R."/>
            <person name="Bonatelli M.L."/>
            <person name="Correr F.H."/>
            <person name="Franceschini L.M."/>
            <person name="Leite T.F."/>
            <person name="Margarido G.R.A."/>
            <person name="Almeida C.A."/>
            <person name="Ferrarezi J.A."/>
            <person name="Labate C.A."/>
        </authorList>
    </citation>
    <scope>NUCLEOTIDE SEQUENCE</scope>
    <source>
        <strain evidence="1">MF-1</strain>
    </source>
</reference>
<protein>
    <submittedName>
        <fullName evidence="1">Uncharacterized protein</fullName>
    </submittedName>
</protein>